<feature type="transmembrane region" description="Helical" evidence="1">
    <location>
        <begin position="25"/>
        <end position="48"/>
    </location>
</feature>
<gene>
    <name evidence="2" type="ORF">LY90DRAFT_499659</name>
</gene>
<feature type="transmembrane region" description="Helical" evidence="1">
    <location>
        <begin position="208"/>
        <end position="228"/>
    </location>
</feature>
<feature type="transmembrane region" description="Helical" evidence="1">
    <location>
        <begin position="60"/>
        <end position="78"/>
    </location>
</feature>
<comment type="caution">
    <text evidence="2">The sequence shown here is derived from an EMBL/GenBank/DDBJ whole genome shotgun (WGS) entry which is preliminary data.</text>
</comment>
<name>A0A1Y2FIM3_9FUNG</name>
<sequence length="346" mass="41194">MNFNNLIVVSNSGNIQEDDINYWKFLQYIFDTLLSSVRNIWLYWYVLVYILHRKKAIDKYFFYIVSMHYAFNALGDFADSTFNFYDLTFGFSSVIPENEMEIKTIKRKLHSVYYFVTVPAVIFWYISKIGVDSYYFLKLLKFCKSCTLTIVQTIIYFILVFTRSLIPFHFIGSYDRCSYEKKLGFLSSKVHDNVNCTKDKFWNDWWKWQILTEGIYIVFHGINFIALFRRKSRLIHDLTIIRSTNSNYTEYYRDDDVRYPFIECFNFDSQFRICLGSLFSLLSLPFFCLFVYSYYSDISVSNHHTASSFVSTTVLGTKFMENYDDSTLASSRLTDLVSNDNHFNIF</sequence>
<keyword evidence="1" id="KW-1133">Transmembrane helix</keyword>
<evidence type="ECO:0000313" key="2">
    <source>
        <dbReference type="EMBL" id="ORY83457.1"/>
    </source>
</evidence>
<organism evidence="2 3">
    <name type="scientific">Neocallimastix californiae</name>
    <dbReference type="NCBI Taxonomy" id="1754190"/>
    <lineage>
        <taxon>Eukaryota</taxon>
        <taxon>Fungi</taxon>
        <taxon>Fungi incertae sedis</taxon>
        <taxon>Chytridiomycota</taxon>
        <taxon>Chytridiomycota incertae sedis</taxon>
        <taxon>Neocallimastigomycetes</taxon>
        <taxon>Neocallimastigales</taxon>
        <taxon>Neocallimastigaceae</taxon>
        <taxon>Neocallimastix</taxon>
    </lineage>
</organism>
<dbReference type="OrthoDB" id="10511614at2759"/>
<evidence type="ECO:0000313" key="3">
    <source>
        <dbReference type="Proteomes" id="UP000193920"/>
    </source>
</evidence>
<keyword evidence="1" id="KW-0472">Membrane</keyword>
<accession>A0A1Y2FIM3</accession>
<dbReference type="AlphaFoldDB" id="A0A1Y2FIM3"/>
<dbReference type="EMBL" id="MCOG01000007">
    <property type="protein sequence ID" value="ORY83457.1"/>
    <property type="molecule type" value="Genomic_DNA"/>
</dbReference>
<dbReference type="Proteomes" id="UP000193920">
    <property type="component" value="Unassembled WGS sequence"/>
</dbReference>
<feature type="transmembrane region" description="Helical" evidence="1">
    <location>
        <begin position="273"/>
        <end position="295"/>
    </location>
</feature>
<proteinExistence type="predicted"/>
<feature type="transmembrane region" description="Helical" evidence="1">
    <location>
        <begin position="109"/>
        <end position="126"/>
    </location>
</feature>
<feature type="transmembrane region" description="Helical" evidence="1">
    <location>
        <begin position="146"/>
        <end position="166"/>
    </location>
</feature>
<keyword evidence="1" id="KW-0812">Transmembrane</keyword>
<reference evidence="2 3" key="1">
    <citation type="submission" date="2016-08" db="EMBL/GenBank/DDBJ databases">
        <title>A Parts List for Fungal Cellulosomes Revealed by Comparative Genomics.</title>
        <authorList>
            <consortium name="DOE Joint Genome Institute"/>
            <person name="Haitjema C.H."/>
            <person name="Gilmore S.P."/>
            <person name="Henske J.K."/>
            <person name="Solomon K.V."/>
            <person name="De Groot R."/>
            <person name="Kuo A."/>
            <person name="Mondo S.J."/>
            <person name="Salamov A.A."/>
            <person name="Labutti K."/>
            <person name="Zhao Z."/>
            <person name="Chiniquy J."/>
            <person name="Barry K."/>
            <person name="Brewer H.M."/>
            <person name="Purvine S.O."/>
            <person name="Wright A.T."/>
            <person name="Boxma B."/>
            <person name="Van Alen T."/>
            <person name="Hackstein J.H."/>
            <person name="Baker S.E."/>
            <person name="Grigoriev I.V."/>
            <person name="O'Malley M.A."/>
        </authorList>
    </citation>
    <scope>NUCLEOTIDE SEQUENCE [LARGE SCALE GENOMIC DNA]</scope>
    <source>
        <strain evidence="2 3">G1</strain>
    </source>
</reference>
<keyword evidence="3" id="KW-1185">Reference proteome</keyword>
<protein>
    <submittedName>
        <fullName evidence="2">Uncharacterized protein</fullName>
    </submittedName>
</protein>
<evidence type="ECO:0000256" key="1">
    <source>
        <dbReference type="SAM" id="Phobius"/>
    </source>
</evidence>